<evidence type="ECO:0000313" key="3">
    <source>
        <dbReference type="Proteomes" id="UP000008237"/>
    </source>
</evidence>
<accession>E2BXA1</accession>
<evidence type="ECO:0000313" key="2">
    <source>
        <dbReference type="EMBL" id="EFN79684.1"/>
    </source>
</evidence>
<organism evidence="3">
    <name type="scientific">Harpegnathos saltator</name>
    <name type="common">Jerdon's jumping ant</name>
    <dbReference type="NCBI Taxonomy" id="610380"/>
    <lineage>
        <taxon>Eukaryota</taxon>
        <taxon>Metazoa</taxon>
        <taxon>Ecdysozoa</taxon>
        <taxon>Arthropoda</taxon>
        <taxon>Hexapoda</taxon>
        <taxon>Insecta</taxon>
        <taxon>Pterygota</taxon>
        <taxon>Neoptera</taxon>
        <taxon>Endopterygota</taxon>
        <taxon>Hymenoptera</taxon>
        <taxon>Apocrita</taxon>
        <taxon>Aculeata</taxon>
        <taxon>Formicoidea</taxon>
        <taxon>Formicidae</taxon>
        <taxon>Ponerinae</taxon>
        <taxon>Ponerini</taxon>
        <taxon>Harpegnathos</taxon>
    </lineage>
</organism>
<keyword evidence="3" id="KW-1185">Reference proteome</keyword>
<dbReference type="AlphaFoldDB" id="E2BXA1"/>
<gene>
    <name evidence="2" type="ORF">EAI_13792</name>
</gene>
<name>E2BXA1_HARSA</name>
<dbReference type="STRING" id="610380.E2BXA1"/>
<evidence type="ECO:0000256" key="1">
    <source>
        <dbReference type="SAM" id="Coils"/>
    </source>
</evidence>
<reference evidence="2 3" key="1">
    <citation type="journal article" date="2010" name="Science">
        <title>Genomic comparison of the ants Camponotus floridanus and Harpegnathos saltator.</title>
        <authorList>
            <person name="Bonasio R."/>
            <person name="Zhang G."/>
            <person name="Ye C."/>
            <person name="Mutti N.S."/>
            <person name="Fang X."/>
            <person name="Qin N."/>
            <person name="Donahue G."/>
            <person name="Yang P."/>
            <person name="Li Q."/>
            <person name="Li C."/>
            <person name="Zhang P."/>
            <person name="Huang Z."/>
            <person name="Berger S.L."/>
            <person name="Reinberg D."/>
            <person name="Wang J."/>
            <person name="Liebig J."/>
        </authorList>
    </citation>
    <scope>NUCLEOTIDE SEQUENCE [LARGE SCALE GENOMIC DNA]</scope>
    <source>
        <strain evidence="2 3">R22 G/1</strain>
    </source>
</reference>
<dbReference type="InParanoid" id="E2BXA1"/>
<dbReference type="Proteomes" id="UP000008237">
    <property type="component" value="Unassembled WGS sequence"/>
</dbReference>
<dbReference type="EMBL" id="GL451230">
    <property type="protein sequence ID" value="EFN79684.1"/>
    <property type="molecule type" value="Genomic_DNA"/>
</dbReference>
<dbReference type="OrthoDB" id="360161at2759"/>
<keyword evidence="1" id="KW-0175">Coiled coil</keyword>
<protein>
    <submittedName>
        <fullName evidence="2">Uncharacterized protein</fullName>
    </submittedName>
</protein>
<feature type="coiled-coil region" evidence="1">
    <location>
        <begin position="43"/>
        <end position="74"/>
    </location>
</feature>
<sequence length="111" mass="12855">MNAHDLFRTLTKGITFNTKRSRPEAKKSQIVKPVVNDINVKEERTKEDEISKVNEENNKKRKRMEDEIEDNETLTLLDGLSVPKDGSISTFKKHKKVATTDKMLKLEQEKV</sequence>
<proteinExistence type="predicted"/>